<evidence type="ECO:0000256" key="1">
    <source>
        <dbReference type="SAM" id="MobiDB-lite"/>
    </source>
</evidence>
<dbReference type="Proteomes" id="UP000267096">
    <property type="component" value="Unassembled WGS sequence"/>
</dbReference>
<sequence>TQRSLFVVVQEVISRLTSDNPVPDLTVSQPNGTSGGDASDPDDMAPTAMSPGSSAAERVFKEVVEKRCVVVYTDRDAELQKYSDVNLISMPADYRYIDESKRNSRVVKDQSNSSQKRSKRGTTRANATGFY</sequence>
<gene>
    <name evidence="2" type="ORF">ASIM_LOCUS6254</name>
</gene>
<evidence type="ECO:0000313" key="3">
    <source>
        <dbReference type="Proteomes" id="UP000267096"/>
    </source>
</evidence>
<reference evidence="4" key="1">
    <citation type="submission" date="2017-02" db="UniProtKB">
        <authorList>
            <consortium name="WormBaseParasite"/>
        </authorList>
    </citation>
    <scope>IDENTIFICATION</scope>
</reference>
<protein>
    <submittedName>
        <fullName evidence="4">Ku_N domain-containing protein</fullName>
    </submittedName>
</protein>
<dbReference type="WBParaSite" id="ASIM_0000647401-mRNA-1">
    <property type="protein sequence ID" value="ASIM_0000647401-mRNA-1"/>
    <property type="gene ID" value="ASIM_0000647401"/>
</dbReference>
<reference evidence="2 3" key="2">
    <citation type="submission" date="2018-11" db="EMBL/GenBank/DDBJ databases">
        <authorList>
            <consortium name="Pathogen Informatics"/>
        </authorList>
    </citation>
    <scope>NUCLEOTIDE SEQUENCE [LARGE SCALE GENOMIC DNA]</scope>
</reference>
<name>A0A0M3JFS0_ANISI</name>
<feature type="region of interest" description="Disordered" evidence="1">
    <location>
        <begin position="19"/>
        <end position="55"/>
    </location>
</feature>
<feature type="region of interest" description="Disordered" evidence="1">
    <location>
        <begin position="101"/>
        <end position="131"/>
    </location>
</feature>
<evidence type="ECO:0000313" key="2">
    <source>
        <dbReference type="EMBL" id="VDK26749.1"/>
    </source>
</evidence>
<evidence type="ECO:0000313" key="4">
    <source>
        <dbReference type="WBParaSite" id="ASIM_0000647401-mRNA-1"/>
    </source>
</evidence>
<feature type="compositionally biased region" description="Polar residues" evidence="1">
    <location>
        <begin position="19"/>
        <end position="32"/>
    </location>
</feature>
<organism evidence="4">
    <name type="scientific">Anisakis simplex</name>
    <name type="common">Herring worm</name>
    <dbReference type="NCBI Taxonomy" id="6269"/>
    <lineage>
        <taxon>Eukaryota</taxon>
        <taxon>Metazoa</taxon>
        <taxon>Ecdysozoa</taxon>
        <taxon>Nematoda</taxon>
        <taxon>Chromadorea</taxon>
        <taxon>Rhabditida</taxon>
        <taxon>Spirurina</taxon>
        <taxon>Ascaridomorpha</taxon>
        <taxon>Ascaridoidea</taxon>
        <taxon>Anisakidae</taxon>
        <taxon>Anisakis</taxon>
        <taxon>Anisakis simplex complex</taxon>
    </lineage>
</organism>
<keyword evidence="3" id="KW-1185">Reference proteome</keyword>
<accession>A0A0M3JFS0</accession>
<dbReference type="AlphaFoldDB" id="A0A0M3JFS0"/>
<dbReference type="EMBL" id="UYRR01013334">
    <property type="protein sequence ID" value="VDK26749.1"/>
    <property type="molecule type" value="Genomic_DNA"/>
</dbReference>
<proteinExistence type="predicted"/>